<dbReference type="InterPro" id="IPR010982">
    <property type="entry name" value="Lambda_DNA-bd_dom_sf"/>
</dbReference>
<dbReference type="Proteomes" id="UP000474159">
    <property type="component" value="Unassembled WGS sequence"/>
</dbReference>
<dbReference type="InterPro" id="IPR000014">
    <property type="entry name" value="PAS"/>
</dbReference>
<reference evidence="3 4" key="1">
    <citation type="submission" date="2019-09" db="EMBL/GenBank/DDBJ databases">
        <title>YIM 48816 draft genome.</title>
        <authorList>
            <person name="Jiang L."/>
        </authorList>
    </citation>
    <scope>NUCLEOTIDE SEQUENCE [LARGE SCALE GENOMIC DNA]</scope>
    <source>
        <strain evidence="3 4">YIM 48816</strain>
    </source>
</reference>
<feature type="domain" description="HTH cro/C1-type" evidence="2">
    <location>
        <begin position="218"/>
        <end position="247"/>
    </location>
</feature>
<gene>
    <name evidence="3" type="ORF">F6X53_02860</name>
</gene>
<dbReference type="PROSITE" id="PS50943">
    <property type="entry name" value="HTH_CROC1"/>
    <property type="match status" value="1"/>
</dbReference>
<dbReference type="AlphaFoldDB" id="A0A6L3TBA3"/>
<accession>A0A6L3TBA3</accession>
<dbReference type="Gene3D" id="1.10.260.40">
    <property type="entry name" value="lambda repressor-like DNA-binding domains"/>
    <property type="match status" value="1"/>
</dbReference>
<dbReference type="SUPFAM" id="SSF55785">
    <property type="entry name" value="PYP-like sensor domain (PAS domain)"/>
    <property type="match status" value="2"/>
</dbReference>
<dbReference type="Pfam" id="PF08447">
    <property type="entry name" value="PAS_3"/>
    <property type="match status" value="1"/>
</dbReference>
<feature type="domain" description="PAC" evidence="1">
    <location>
        <begin position="44"/>
        <end position="96"/>
    </location>
</feature>
<dbReference type="InterPro" id="IPR035965">
    <property type="entry name" value="PAS-like_dom_sf"/>
</dbReference>
<evidence type="ECO:0000259" key="2">
    <source>
        <dbReference type="PROSITE" id="PS50943"/>
    </source>
</evidence>
<evidence type="ECO:0000313" key="4">
    <source>
        <dbReference type="Proteomes" id="UP000474159"/>
    </source>
</evidence>
<dbReference type="EMBL" id="VZZK01000002">
    <property type="protein sequence ID" value="KAB1081264.1"/>
    <property type="molecule type" value="Genomic_DNA"/>
</dbReference>
<protein>
    <submittedName>
        <fullName evidence="3">PAS domain-containing protein</fullName>
    </submittedName>
</protein>
<name>A0A6L3TBA3_9HYPH</name>
<dbReference type="InterPro" id="IPR000700">
    <property type="entry name" value="PAS-assoc_C"/>
</dbReference>
<comment type="caution">
    <text evidence="3">The sequence shown here is derived from an EMBL/GenBank/DDBJ whole genome shotgun (WGS) entry which is preliminary data.</text>
</comment>
<dbReference type="NCBIfam" id="TIGR00229">
    <property type="entry name" value="sensory_box"/>
    <property type="match status" value="1"/>
</dbReference>
<proteinExistence type="predicted"/>
<organism evidence="3 4">
    <name type="scientific">Methylobacterium soli</name>
    <dbReference type="NCBI Taxonomy" id="553447"/>
    <lineage>
        <taxon>Bacteria</taxon>
        <taxon>Pseudomonadati</taxon>
        <taxon>Pseudomonadota</taxon>
        <taxon>Alphaproteobacteria</taxon>
        <taxon>Hyphomicrobiales</taxon>
        <taxon>Methylobacteriaceae</taxon>
        <taxon>Methylobacterium</taxon>
    </lineage>
</organism>
<sequence>MYRLLGLQPDIVDPSYALLLSLVHPDDRAGLDTPDRIRQDGTLRSHSFRVIRPDGSMRILSSRGETYRTADGRPFAAAGIVLDVTGEKQRERAQSVALKGRQALRDEAGVTLHVFTPGHGGQDAPEWALLVDLPPDERARWRANLTAGFETGRSFTATGLLARREGGHGSFEMTLVPMRRPDGVITEWIGLAEPIDEDSGDARREVSDLDATIEGHHLRAARGLLDWSMTDLAEASHLSFSTVRRLEENPNGAADRSRSAAIAALRAAGIRFSQIDGATVAVAVAKV</sequence>
<dbReference type="GO" id="GO:0003677">
    <property type="term" value="F:DNA binding"/>
    <property type="evidence" value="ECO:0007669"/>
    <property type="project" value="InterPro"/>
</dbReference>
<dbReference type="SUPFAM" id="SSF47413">
    <property type="entry name" value="lambda repressor-like DNA-binding domains"/>
    <property type="match status" value="1"/>
</dbReference>
<keyword evidence="4" id="KW-1185">Reference proteome</keyword>
<dbReference type="CDD" id="cd00093">
    <property type="entry name" value="HTH_XRE"/>
    <property type="match status" value="1"/>
</dbReference>
<evidence type="ECO:0000259" key="1">
    <source>
        <dbReference type="PROSITE" id="PS50113"/>
    </source>
</evidence>
<dbReference type="OrthoDB" id="3782725at2"/>
<dbReference type="InterPro" id="IPR013655">
    <property type="entry name" value="PAS_fold_3"/>
</dbReference>
<dbReference type="RefSeq" id="WP_150997027.1">
    <property type="nucleotide sequence ID" value="NZ_BPQY01000338.1"/>
</dbReference>
<evidence type="ECO:0000313" key="3">
    <source>
        <dbReference type="EMBL" id="KAB1081264.1"/>
    </source>
</evidence>
<dbReference type="PROSITE" id="PS50113">
    <property type="entry name" value="PAC"/>
    <property type="match status" value="1"/>
</dbReference>
<dbReference type="Gene3D" id="3.30.450.20">
    <property type="entry name" value="PAS domain"/>
    <property type="match status" value="1"/>
</dbReference>
<dbReference type="InterPro" id="IPR001387">
    <property type="entry name" value="Cro/C1-type_HTH"/>
</dbReference>
<dbReference type="Gene3D" id="2.10.70.100">
    <property type="match status" value="1"/>
</dbReference>